<evidence type="ECO:0000313" key="9">
    <source>
        <dbReference type="EMBL" id="KRK49164.1"/>
    </source>
</evidence>
<dbReference type="PANTHER" id="PTHR42809:SF1">
    <property type="entry name" value="FLAVODOXIN 1"/>
    <property type="match status" value="1"/>
</dbReference>
<dbReference type="InterPro" id="IPR008254">
    <property type="entry name" value="Flavodoxin/NO_synth"/>
</dbReference>
<keyword evidence="7" id="KW-0249">Electron transport</keyword>
<dbReference type="PRINTS" id="PR00369">
    <property type="entry name" value="FLAVODOXIN"/>
</dbReference>
<dbReference type="STRING" id="1302272.FC96_GL000085"/>
<dbReference type="OrthoDB" id="9790745at2"/>
<accession>A0A0R1HRU1</accession>
<dbReference type="InterPro" id="IPR029039">
    <property type="entry name" value="Flavoprotein-like_sf"/>
</dbReference>
<dbReference type="EMBL" id="AZCX01000001">
    <property type="protein sequence ID" value="KRK49164.1"/>
    <property type="molecule type" value="Genomic_DNA"/>
</dbReference>
<dbReference type="SUPFAM" id="SSF52218">
    <property type="entry name" value="Flavoproteins"/>
    <property type="match status" value="1"/>
</dbReference>
<dbReference type="AlphaFoldDB" id="A0A0R1HRU1"/>
<organism evidence="9 10">
    <name type="scientific">Secundilactobacillus kimchicus JCM 15530</name>
    <dbReference type="NCBI Taxonomy" id="1302272"/>
    <lineage>
        <taxon>Bacteria</taxon>
        <taxon>Bacillati</taxon>
        <taxon>Bacillota</taxon>
        <taxon>Bacilli</taxon>
        <taxon>Lactobacillales</taxon>
        <taxon>Lactobacillaceae</taxon>
        <taxon>Secundilactobacillus</taxon>
    </lineage>
</organism>
<feature type="domain" description="Flavodoxin-like" evidence="8">
    <location>
        <begin position="16"/>
        <end position="156"/>
    </location>
</feature>
<comment type="similarity">
    <text evidence="3">Belongs to the flavodoxin family.</text>
</comment>
<comment type="caution">
    <text evidence="9">The sequence shown here is derived from an EMBL/GenBank/DDBJ whole genome shotgun (WGS) entry which is preliminary data.</text>
</comment>
<comment type="cofactor">
    <cofactor evidence="1">
        <name>FMN</name>
        <dbReference type="ChEBI" id="CHEBI:58210"/>
    </cofactor>
</comment>
<protein>
    <recommendedName>
        <fullName evidence="8">Flavodoxin-like domain-containing protein</fullName>
    </recommendedName>
</protein>
<dbReference type="PANTHER" id="PTHR42809">
    <property type="entry name" value="FLAVODOXIN 2"/>
    <property type="match status" value="1"/>
</dbReference>
<evidence type="ECO:0000256" key="6">
    <source>
        <dbReference type="ARBA" id="ARBA00022643"/>
    </source>
</evidence>
<evidence type="ECO:0000256" key="5">
    <source>
        <dbReference type="ARBA" id="ARBA00022630"/>
    </source>
</evidence>
<reference evidence="9 10" key="1">
    <citation type="journal article" date="2015" name="Genome Announc.">
        <title>Expanding the biotechnology potential of lactobacilli through comparative genomics of 213 strains and associated genera.</title>
        <authorList>
            <person name="Sun Z."/>
            <person name="Harris H.M."/>
            <person name="McCann A."/>
            <person name="Guo C."/>
            <person name="Argimon S."/>
            <person name="Zhang W."/>
            <person name="Yang X."/>
            <person name="Jeffery I.B."/>
            <person name="Cooney J.C."/>
            <person name="Kagawa T.F."/>
            <person name="Liu W."/>
            <person name="Song Y."/>
            <person name="Salvetti E."/>
            <person name="Wrobel A."/>
            <person name="Rasinkangas P."/>
            <person name="Parkhill J."/>
            <person name="Rea M.C."/>
            <person name="O'Sullivan O."/>
            <person name="Ritari J."/>
            <person name="Douillard F.P."/>
            <person name="Paul Ross R."/>
            <person name="Yang R."/>
            <person name="Briner A.E."/>
            <person name="Felis G.E."/>
            <person name="de Vos W.M."/>
            <person name="Barrangou R."/>
            <person name="Klaenhammer T.R."/>
            <person name="Caufield P.W."/>
            <person name="Cui Y."/>
            <person name="Zhang H."/>
            <person name="O'Toole P.W."/>
        </authorList>
    </citation>
    <scope>NUCLEOTIDE SEQUENCE [LARGE SCALE GENOMIC DNA]</scope>
    <source>
        <strain evidence="9 10">JCM 15530</strain>
    </source>
</reference>
<evidence type="ECO:0000256" key="1">
    <source>
        <dbReference type="ARBA" id="ARBA00001917"/>
    </source>
</evidence>
<dbReference type="GO" id="GO:0016651">
    <property type="term" value="F:oxidoreductase activity, acting on NAD(P)H"/>
    <property type="evidence" value="ECO:0007669"/>
    <property type="project" value="UniProtKB-ARBA"/>
</dbReference>
<evidence type="ECO:0000256" key="2">
    <source>
        <dbReference type="ARBA" id="ARBA00003297"/>
    </source>
</evidence>
<keyword evidence="6" id="KW-0288">FMN</keyword>
<gene>
    <name evidence="9" type="ORF">FC96_GL000085</name>
</gene>
<dbReference type="PATRIC" id="fig|1302272.5.peg.83"/>
<dbReference type="GO" id="GO:0010181">
    <property type="term" value="F:FMN binding"/>
    <property type="evidence" value="ECO:0007669"/>
    <property type="project" value="InterPro"/>
</dbReference>
<comment type="function">
    <text evidence="2">Low-potential electron donor to a number of redox enzymes.</text>
</comment>
<dbReference type="Gene3D" id="3.40.50.360">
    <property type="match status" value="1"/>
</dbReference>
<proteinExistence type="inferred from homology"/>
<dbReference type="Proteomes" id="UP000050911">
    <property type="component" value="Unassembled WGS sequence"/>
</dbReference>
<keyword evidence="4" id="KW-0813">Transport</keyword>
<evidence type="ECO:0000256" key="3">
    <source>
        <dbReference type="ARBA" id="ARBA00005267"/>
    </source>
</evidence>
<evidence type="ECO:0000259" key="8">
    <source>
        <dbReference type="PROSITE" id="PS50902"/>
    </source>
</evidence>
<dbReference type="InterPro" id="IPR050619">
    <property type="entry name" value="Flavodoxin"/>
</dbReference>
<sequence length="172" mass="18529">MDASKTCYGGLQMTKIAIYYASLTGNNEEVAEFLATEFARYGLKAPLTNLESVTVDDLAALDLAIIVPYTYGEGDLPEEGIDLFNDLEAIKLPHLIFGVAGSGDTCYGATFCQAVNRFNARLASTGAIQGSRPVCIDLRIEHQDCVALKGFVADLIQTLKEADTGEKAPHFN</sequence>
<evidence type="ECO:0000256" key="4">
    <source>
        <dbReference type="ARBA" id="ARBA00022448"/>
    </source>
</evidence>
<keyword evidence="5" id="KW-0285">Flavoprotein</keyword>
<evidence type="ECO:0000313" key="10">
    <source>
        <dbReference type="Proteomes" id="UP000050911"/>
    </source>
</evidence>
<dbReference type="PROSITE" id="PS50902">
    <property type="entry name" value="FLAVODOXIN_LIKE"/>
    <property type="match status" value="1"/>
</dbReference>
<dbReference type="InterPro" id="IPR001094">
    <property type="entry name" value="Flavdoxin-like"/>
</dbReference>
<keyword evidence="10" id="KW-1185">Reference proteome</keyword>
<name>A0A0R1HRU1_9LACO</name>
<evidence type="ECO:0000256" key="7">
    <source>
        <dbReference type="ARBA" id="ARBA00022982"/>
    </source>
</evidence>
<dbReference type="Pfam" id="PF00258">
    <property type="entry name" value="Flavodoxin_1"/>
    <property type="match status" value="1"/>
</dbReference>